<dbReference type="InterPro" id="IPR002048">
    <property type="entry name" value="EF_hand_dom"/>
</dbReference>
<sequence length="133" mass="15185">MRESKEFANQLFNALARPRGITSASLLKDELREFWEQITDESFDVRLETFFDMVDIDGDGQITEGEVKEIILLSASANKLSKIQNYAKEYATLIMEELEAENLGYIQVYIFFPTTAIESPPLLVTPRSIELLT</sequence>
<organism evidence="3 4">
    <name type="scientific">Trema orientale</name>
    <name type="common">Charcoal tree</name>
    <name type="synonym">Celtis orientalis</name>
    <dbReference type="NCBI Taxonomy" id="63057"/>
    <lineage>
        <taxon>Eukaryota</taxon>
        <taxon>Viridiplantae</taxon>
        <taxon>Streptophyta</taxon>
        <taxon>Embryophyta</taxon>
        <taxon>Tracheophyta</taxon>
        <taxon>Spermatophyta</taxon>
        <taxon>Magnoliopsida</taxon>
        <taxon>eudicotyledons</taxon>
        <taxon>Gunneridae</taxon>
        <taxon>Pentapetalae</taxon>
        <taxon>rosids</taxon>
        <taxon>fabids</taxon>
        <taxon>Rosales</taxon>
        <taxon>Cannabaceae</taxon>
        <taxon>Trema</taxon>
    </lineage>
</organism>
<evidence type="ECO:0000313" key="4">
    <source>
        <dbReference type="Proteomes" id="UP000237000"/>
    </source>
</evidence>
<name>A0A2P5CBN0_TREOI</name>
<dbReference type="OrthoDB" id="1937454at2759"/>
<dbReference type="Gene3D" id="1.10.238.10">
    <property type="entry name" value="EF-hand"/>
    <property type="match status" value="1"/>
</dbReference>
<proteinExistence type="predicted"/>
<dbReference type="Pfam" id="PF08414">
    <property type="entry name" value="NADPH_Ox"/>
    <property type="match status" value="1"/>
</dbReference>
<comment type="caution">
    <text evidence="3">The sequence shown here is derived from an EMBL/GenBank/DDBJ whole genome shotgun (WGS) entry which is preliminary data.</text>
</comment>
<dbReference type="AlphaFoldDB" id="A0A2P5CBN0"/>
<dbReference type="InterPro" id="IPR018247">
    <property type="entry name" value="EF_Hand_1_Ca_BS"/>
</dbReference>
<dbReference type="GO" id="GO:0004601">
    <property type="term" value="F:peroxidase activity"/>
    <property type="evidence" value="ECO:0007669"/>
    <property type="project" value="InterPro"/>
</dbReference>
<keyword evidence="1" id="KW-0106">Calcium</keyword>
<dbReference type="GO" id="GO:0005509">
    <property type="term" value="F:calcium ion binding"/>
    <property type="evidence" value="ECO:0007669"/>
    <property type="project" value="InterPro"/>
</dbReference>
<dbReference type="STRING" id="63057.A0A2P5CBN0"/>
<dbReference type="InParanoid" id="A0A2P5CBN0"/>
<feature type="domain" description="EF-hand" evidence="2">
    <location>
        <begin position="42"/>
        <end position="77"/>
    </location>
</feature>
<dbReference type="GO" id="GO:0050664">
    <property type="term" value="F:oxidoreductase activity, acting on NAD(P)H, oxygen as acceptor"/>
    <property type="evidence" value="ECO:0007669"/>
    <property type="project" value="InterPro"/>
</dbReference>
<dbReference type="SUPFAM" id="SSF47473">
    <property type="entry name" value="EF-hand"/>
    <property type="match status" value="1"/>
</dbReference>
<dbReference type="InterPro" id="IPR011992">
    <property type="entry name" value="EF-hand-dom_pair"/>
</dbReference>
<dbReference type="InterPro" id="IPR013623">
    <property type="entry name" value="NADPH_Ox"/>
</dbReference>
<evidence type="ECO:0000256" key="1">
    <source>
        <dbReference type="ARBA" id="ARBA00022837"/>
    </source>
</evidence>
<evidence type="ECO:0000313" key="3">
    <source>
        <dbReference type="EMBL" id="PON58394.1"/>
    </source>
</evidence>
<dbReference type="Proteomes" id="UP000237000">
    <property type="component" value="Unassembled WGS sequence"/>
</dbReference>
<accession>A0A2P5CBN0</accession>
<keyword evidence="4" id="KW-1185">Reference proteome</keyword>
<dbReference type="EMBL" id="JXTC01000387">
    <property type="protein sequence ID" value="PON58394.1"/>
    <property type="molecule type" value="Genomic_DNA"/>
</dbReference>
<dbReference type="PROSITE" id="PS50222">
    <property type="entry name" value="EF_HAND_2"/>
    <property type="match status" value="1"/>
</dbReference>
<protein>
    <submittedName>
        <fullName evidence="3">Respiratory burst oxidase</fullName>
    </submittedName>
</protein>
<gene>
    <name evidence="3" type="ORF">TorRG33x02_291340</name>
</gene>
<dbReference type="PROSITE" id="PS00018">
    <property type="entry name" value="EF_HAND_1"/>
    <property type="match status" value="1"/>
</dbReference>
<evidence type="ECO:0000259" key="2">
    <source>
        <dbReference type="PROSITE" id="PS50222"/>
    </source>
</evidence>
<reference evidence="4" key="1">
    <citation type="submission" date="2016-06" db="EMBL/GenBank/DDBJ databases">
        <title>Parallel loss of symbiosis genes in relatives of nitrogen-fixing non-legume Parasponia.</title>
        <authorList>
            <person name="Van Velzen R."/>
            <person name="Holmer R."/>
            <person name="Bu F."/>
            <person name="Rutten L."/>
            <person name="Van Zeijl A."/>
            <person name="Liu W."/>
            <person name="Santuari L."/>
            <person name="Cao Q."/>
            <person name="Sharma T."/>
            <person name="Shen D."/>
            <person name="Roswanjaya Y."/>
            <person name="Wardhani T."/>
            <person name="Kalhor M.S."/>
            <person name="Jansen J."/>
            <person name="Van den Hoogen J."/>
            <person name="Gungor B."/>
            <person name="Hartog M."/>
            <person name="Hontelez J."/>
            <person name="Verver J."/>
            <person name="Yang W.-C."/>
            <person name="Schijlen E."/>
            <person name="Repin R."/>
            <person name="Schilthuizen M."/>
            <person name="Schranz E."/>
            <person name="Heidstra R."/>
            <person name="Miyata K."/>
            <person name="Fedorova E."/>
            <person name="Kohlen W."/>
            <person name="Bisseling T."/>
            <person name="Smit S."/>
            <person name="Geurts R."/>
        </authorList>
    </citation>
    <scope>NUCLEOTIDE SEQUENCE [LARGE SCALE GENOMIC DNA]</scope>
    <source>
        <strain evidence="4">cv. RG33-2</strain>
    </source>
</reference>